<dbReference type="Gene3D" id="3.90.1590.10">
    <property type="entry name" value="glutathione-dependent formaldehyde- activating enzyme (gfa)"/>
    <property type="match status" value="1"/>
</dbReference>
<evidence type="ECO:0000313" key="7">
    <source>
        <dbReference type="Proteomes" id="UP000182932"/>
    </source>
</evidence>
<dbReference type="Pfam" id="PF04828">
    <property type="entry name" value="GFA"/>
    <property type="match status" value="1"/>
</dbReference>
<keyword evidence="2" id="KW-0479">Metal-binding</keyword>
<dbReference type="GeneID" id="80819464"/>
<dbReference type="PANTHER" id="PTHR33337:SF40">
    <property type="entry name" value="CENP-V_GFA DOMAIN-CONTAINING PROTEIN-RELATED"/>
    <property type="match status" value="1"/>
</dbReference>
<dbReference type="InterPro" id="IPR006913">
    <property type="entry name" value="CENP-V/GFA"/>
</dbReference>
<organism evidence="6 7">
    <name type="scientific">Marinovum algicola</name>
    <dbReference type="NCBI Taxonomy" id="42444"/>
    <lineage>
        <taxon>Bacteria</taxon>
        <taxon>Pseudomonadati</taxon>
        <taxon>Pseudomonadota</taxon>
        <taxon>Alphaproteobacteria</taxon>
        <taxon>Rhodobacterales</taxon>
        <taxon>Roseobacteraceae</taxon>
        <taxon>Marinovum</taxon>
    </lineage>
</organism>
<name>A0A975WC53_9RHOB</name>
<evidence type="ECO:0000313" key="6">
    <source>
        <dbReference type="EMBL" id="SEJ86774.1"/>
    </source>
</evidence>
<dbReference type="PANTHER" id="PTHR33337">
    <property type="entry name" value="GFA DOMAIN-CONTAINING PROTEIN"/>
    <property type="match status" value="1"/>
</dbReference>
<evidence type="ECO:0000256" key="1">
    <source>
        <dbReference type="ARBA" id="ARBA00005495"/>
    </source>
</evidence>
<gene>
    <name evidence="6" type="ORF">SAMN04487940_11263</name>
</gene>
<sequence>MTDQPGGCLCGALRYHVTAPPLWVTACFCHFCQRATGTSGMVEPIFDLPVFAITRGSPKVYTHVSEGSGQDVQVHFCDTCGTKTHLTFSRWPDRLGVYAGTFDDPGWFEFTPENSKYIFLDSATFAAFVPAGFKAFRQHAATVDGTPLEPEIFDHILHLR</sequence>
<dbReference type="Proteomes" id="UP000182932">
    <property type="component" value="Unassembled WGS sequence"/>
</dbReference>
<dbReference type="GO" id="GO:0046872">
    <property type="term" value="F:metal ion binding"/>
    <property type="evidence" value="ECO:0007669"/>
    <property type="project" value="UniProtKB-KW"/>
</dbReference>
<dbReference type="PROSITE" id="PS51891">
    <property type="entry name" value="CENP_V_GFA"/>
    <property type="match status" value="1"/>
</dbReference>
<comment type="similarity">
    <text evidence="1">Belongs to the Gfa family.</text>
</comment>
<proteinExistence type="inferred from homology"/>
<dbReference type="AlphaFoldDB" id="A0A975WC53"/>
<evidence type="ECO:0000256" key="3">
    <source>
        <dbReference type="ARBA" id="ARBA00022833"/>
    </source>
</evidence>
<reference evidence="6 7" key="1">
    <citation type="submission" date="2016-10" db="EMBL/GenBank/DDBJ databases">
        <authorList>
            <person name="Varghese N."/>
            <person name="Submissions S."/>
        </authorList>
    </citation>
    <scope>NUCLEOTIDE SEQUENCE [LARGE SCALE GENOMIC DNA]</scope>
    <source>
        <strain evidence="6 7">FF3</strain>
    </source>
</reference>
<dbReference type="RefSeq" id="WP_048529097.1">
    <property type="nucleotide sequence ID" value="NZ_CATLQZ010000010.1"/>
</dbReference>
<keyword evidence="4" id="KW-0456">Lyase</keyword>
<dbReference type="GO" id="GO:0016846">
    <property type="term" value="F:carbon-sulfur lyase activity"/>
    <property type="evidence" value="ECO:0007669"/>
    <property type="project" value="InterPro"/>
</dbReference>
<dbReference type="SUPFAM" id="SSF51316">
    <property type="entry name" value="Mss4-like"/>
    <property type="match status" value="1"/>
</dbReference>
<keyword evidence="7" id="KW-1185">Reference proteome</keyword>
<accession>A0A975WC53</accession>
<protein>
    <submittedName>
        <fullName evidence="6">Uncharacterized conserved protein</fullName>
    </submittedName>
</protein>
<dbReference type="EMBL" id="FNYY01000012">
    <property type="protein sequence ID" value="SEJ86774.1"/>
    <property type="molecule type" value="Genomic_DNA"/>
</dbReference>
<evidence type="ECO:0000256" key="2">
    <source>
        <dbReference type="ARBA" id="ARBA00022723"/>
    </source>
</evidence>
<evidence type="ECO:0000256" key="4">
    <source>
        <dbReference type="ARBA" id="ARBA00023239"/>
    </source>
</evidence>
<keyword evidence="3" id="KW-0862">Zinc</keyword>
<comment type="caution">
    <text evidence="6">The sequence shown here is derived from an EMBL/GenBank/DDBJ whole genome shotgun (WGS) entry which is preliminary data.</text>
</comment>
<evidence type="ECO:0000259" key="5">
    <source>
        <dbReference type="PROSITE" id="PS51891"/>
    </source>
</evidence>
<dbReference type="InterPro" id="IPR011057">
    <property type="entry name" value="Mss4-like_sf"/>
</dbReference>
<feature type="domain" description="CENP-V/GFA" evidence="5">
    <location>
        <begin position="4"/>
        <end position="109"/>
    </location>
</feature>